<evidence type="ECO:0000256" key="7">
    <source>
        <dbReference type="ARBA" id="ARBA00022989"/>
    </source>
</evidence>
<dbReference type="PANTHER" id="PTHR42823">
    <property type="entry name" value="ATP SYNTHASE SUBUNIT A, CHLOROPLASTIC"/>
    <property type="match status" value="1"/>
</dbReference>
<dbReference type="GO" id="GO:0046933">
    <property type="term" value="F:proton-transporting ATP synthase activity, rotational mechanism"/>
    <property type="evidence" value="ECO:0007669"/>
    <property type="project" value="TreeGrafter"/>
</dbReference>
<evidence type="ECO:0000256" key="6">
    <source>
        <dbReference type="ARBA" id="ARBA00022781"/>
    </source>
</evidence>
<keyword evidence="3" id="KW-0813">Transport</keyword>
<keyword evidence="5 11" id="KW-0812">Transmembrane</keyword>
<evidence type="ECO:0000256" key="4">
    <source>
        <dbReference type="ARBA" id="ARBA00022547"/>
    </source>
</evidence>
<feature type="transmembrane region" description="Helical" evidence="11">
    <location>
        <begin position="152"/>
        <end position="171"/>
    </location>
</feature>
<keyword evidence="7 11" id="KW-1133">Transmembrane helix</keyword>
<comment type="similarity">
    <text evidence="2">Belongs to the ATPase A chain family.</text>
</comment>
<evidence type="ECO:0000256" key="1">
    <source>
        <dbReference type="ARBA" id="ARBA00004141"/>
    </source>
</evidence>
<keyword evidence="9 11" id="KW-0472">Membrane</keyword>
<feature type="transmembrane region" description="Helical" evidence="11">
    <location>
        <begin position="59"/>
        <end position="78"/>
    </location>
</feature>
<dbReference type="GO" id="GO:0045259">
    <property type="term" value="C:proton-transporting ATP synthase complex"/>
    <property type="evidence" value="ECO:0007669"/>
    <property type="project" value="UniProtKB-KW"/>
</dbReference>
<dbReference type="InterPro" id="IPR035908">
    <property type="entry name" value="F0_ATP_A_sf"/>
</dbReference>
<keyword evidence="6" id="KW-0375">Hydrogen ion transport</keyword>
<feature type="transmembrane region" description="Helical" evidence="11">
    <location>
        <begin position="108"/>
        <end position="131"/>
    </location>
</feature>
<proteinExistence type="inferred from homology"/>
<evidence type="ECO:0000256" key="9">
    <source>
        <dbReference type="ARBA" id="ARBA00023136"/>
    </source>
</evidence>
<protein>
    <recommendedName>
        <fullName evidence="13">F0F1 ATP synthase subunit A</fullName>
    </recommendedName>
</protein>
<evidence type="ECO:0000256" key="3">
    <source>
        <dbReference type="ARBA" id="ARBA00022448"/>
    </source>
</evidence>
<keyword evidence="4" id="KW-0138">CF(0)</keyword>
<gene>
    <name evidence="12" type="ORF">S03H2_67200</name>
</gene>
<dbReference type="AlphaFoldDB" id="X1IYN6"/>
<evidence type="ECO:0008006" key="13">
    <source>
        <dbReference type="Google" id="ProtNLM"/>
    </source>
</evidence>
<dbReference type="Gene3D" id="1.20.120.220">
    <property type="entry name" value="ATP synthase, F0 complex, subunit A"/>
    <property type="match status" value="1"/>
</dbReference>
<evidence type="ECO:0000256" key="11">
    <source>
        <dbReference type="SAM" id="Phobius"/>
    </source>
</evidence>
<reference evidence="12" key="1">
    <citation type="journal article" date="2014" name="Front. Microbiol.">
        <title>High frequency of phylogenetically diverse reductive dehalogenase-homologous genes in deep subseafloor sedimentary metagenomes.</title>
        <authorList>
            <person name="Kawai M."/>
            <person name="Futagami T."/>
            <person name="Toyoda A."/>
            <person name="Takaki Y."/>
            <person name="Nishi S."/>
            <person name="Hori S."/>
            <person name="Arai W."/>
            <person name="Tsubouchi T."/>
            <person name="Morono Y."/>
            <person name="Uchiyama I."/>
            <person name="Ito T."/>
            <person name="Fujiyama A."/>
            <person name="Inagaki F."/>
            <person name="Takami H."/>
        </authorList>
    </citation>
    <scope>NUCLEOTIDE SEQUENCE</scope>
    <source>
        <strain evidence="12">Expedition CK06-06</strain>
    </source>
</reference>
<dbReference type="PANTHER" id="PTHR42823:SF3">
    <property type="entry name" value="ATP SYNTHASE SUBUNIT A, CHLOROPLASTIC"/>
    <property type="match status" value="1"/>
</dbReference>
<evidence type="ECO:0000256" key="2">
    <source>
        <dbReference type="ARBA" id="ARBA00006810"/>
    </source>
</evidence>
<comment type="caution">
    <text evidence="12">The sequence shown here is derived from an EMBL/GenBank/DDBJ whole genome shotgun (WGS) entry which is preliminary data.</text>
</comment>
<feature type="transmembrane region" description="Helical" evidence="11">
    <location>
        <begin position="6"/>
        <end position="22"/>
    </location>
</feature>
<dbReference type="EMBL" id="BARU01043954">
    <property type="protein sequence ID" value="GAH86837.1"/>
    <property type="molecule type" value="Genomic_DNA"/>
</dbReference>
<evidence type="ECO:0000313" key="12">
    <source>
        <dbReference type="EMBL" id="GAH86837.1"/>
    </source>
</evidence>
<evidence type="ECO:0000256" key="10">
    <source>
        <dbReference type="ARBA" id="ARBA00023310"/>
    </source>
</evidence>
<name>X1IYN6_9ZZZZ</name>
<dbReference type="InterPro" id="IPR000568">
    <property type="entry name" value="ATP_synth_F0_asu"/>
</dbReference>
<dbReference type="Pfam" id="PF00119">
    <property type="entry name" value="ATP-synt_A"/>
    <property type="match status" value="1"/>
</dbReference>
<evidence type="ECO:0000256" key="8">
    <source>
        <dbReference type="ARBA" id="ARBA00023065"/>
    </source>
</evidence>
<accession>X1IYN6</accession>
<dbReference type="GO" id="GO:0042777">
    <property type="term" value="P:proton motive force-driven plasma membrane ATP synthesis"/>
    <property type="evidence" value="ECO:0007669"/>
    <property type="project" value="TreeGrafter"/>
</dbReference>
<sequence length="181" mass="20055">TNSILGAWLTIIFLVGFSYAVTRRMKLIPGRLQAAFEFLLGWLYDLCCSVAGEKNGRRFFPVVTTIFLFVAFNAWLSLLPGFGSITVETAEGEAHLLRGANTDINMPLALALTSFIFVEFFGLRALGIRYLGKFINVREFLRGVRQLFTGRLKAGLSGLFTGAITIFTGLLEGLSEFIRLV</sequence>
<feature type="non-terminal residue" evidence="12">
    <location>
        <position position="1"/>
    </location>
</feature>
<comment type="subcellular location">
    <subcellularLocation>
        <location evidence="1">Membrane</location>
        <topology evidence="1">Multi-pass membrane protein</topology>
    </subcellularLocation>
</comment>
<dbReference type="SUPFAM" id="SSF81336">
    <property type="entry name" value="F1F0 ATP synthase subunit A"/>
    <property type="match status" value="1"/>
</dbReference>
<dbReference type="InterPro" id="IPR045082">
    <property type="entry name" value="ATP_syn_F0_a_bact/chloroplast"/>
</dbReference>
<dbReference type="GO" id="GO:0005886">
    <property type="term" value="C:plasma membrane"/>
    <property type="evidence" value="ECO:0007669"/>
    <property type="project" value="TreeGrafter"/>
</dbReference>
<organism evidence="12">
    <name type="scientific">marine sediment metagenome</name>
    <dbReference type="NCBI Taxonomy" id="412755"/>
    <lineage>
        <taxon>unclassified sequences</taxon>
        <taxon>metagenomes</taxon>
        <taxon>ecological metagenomes</taxon>
    </lineage>
</organism>
<evidence type="ECO:0000256" key="5">
    <source>
        <dbReference type="ARBA" id="ARBA00022692"/>
    </source>
</evidence>
<feature type="non-terminal residue" evidence="12">
    <location>
        <position position="181"/>
    </location>
</feature>
<keyword evidence="8" id="KW-0406">Ion transport</keyword>
<keyword evidence="10" id="KW-0066">ATP synthesis</keyword>